<reference evidence="1 2" key="1">
    <citation type="journal article" date="2013" name="Genome Announc.">
        <title>Complete Genome of Clavibacter michiganensis subsp. sepedonicusis Siphophage CN1A.</title>
        <authorList>
            <person name="Kongari R.R."/>
            <person name="Yao G.W."/>
            <person name="Chamakura K.R."/>
            <person name="Kuty Everett G.F."/>
        </authorList>
    </citation>
    <scope>NUCLEOTIDE SEQUENCE [LARGE SCALE GENOMIC DNA]</scope>
</reference>
<organism evidence="1 2">
    <name type="scientific">Clavibacter phage CN1A</name>
    <dbReference type="NCBI Taxonomy" id="1406793"/>
    <lineage>
        <taxon>Viruses</taxon>
        <taxon>Duplodnaviria</taxon>
        <taxon>Heunggongvirae</taxon>
        <taxon>Uroviricota</taxon>
        <taxon>Caudoviricetes</taxon>
        <taxon>Cinunavirus</taxon>
        <taxon>Cinunavirus CN1A</taxon>
    </lineage>
</organism>
<protein>
    <recommendedName>
        <fullName evidence="3">Major tail protein</fullName>
    </recommendedName>
</protein>
<keyword evidence="2" id="KW-1185">Reference proteome</keyword>
<dbReference type="GeneID" id="18506565"/>
<dbReference type="Proteomes" id="UP000017651">
    <property type="component" value="Segment"/>
</dbReference>
<dbReference type="InterPro" id="IPR058009">
    <property type="entry name" value="TTP_Phage_16"/>
</dbReference>
<evidence type="ECO:0008006" key="3">
    <source>
        <dbReference type="Google" id="ProtNLM"/>
    </source>
</evidence>
<dbReference type="Pfam" id="PF25595">
    <property type="entry name" value="Phage_TTP_16"/>
    <property type="match status" value="1"/>
</dbReference>
<evidence type="ECO:0000313" key="1">
    <source>
        <dbReference type="EMBL" id="AGY47154.1"/>
    </source>
</evidence>
<accession>U5PTE6</accession>
<dbReference type="RefSeq" id="YP_009004257.1">
    <property type="nucleotide sequence ID" value="NC_023549.1"/>
</dbReference>
<sequence>MANDRLYRENTFWGLAYPEAFSQLGVFPAAELNNSMLVKDLTCALWEDDTEMTLGDSESDDGLTFCSKAGETTPTFFNPTTVFTAVRDKDRAADGLFNMAYDHLAFPDITYFAIKRVGKPNTAPFVAGDEIQVARVKTDWGVDLLESGSNVRLQQSFLADDFTAWNVTVS</sequence>
<proteinExistence type="predicted"/>
<name>U5PTE6_9CAUD</name>
<dbReference type="OrthoDB" id="39070at10239"/>
<gene>
    <name evidence="1" type="ORF">CN1A_45</name>
</gene>
<dbReference type="EMBL" id="KF669650">
    <property type="protein sequence ID" value="AGY47154.1"/>
    <property type="molecule type" value="Genomic_DNA"/>
</dbReference>
<dbReference type="KEGG" id="vg:18506565"/>
<evidence type="ECO:0000313" key="2">
    <source>
        <dbReference type="Proteomes" id="UP000017651"/>
    </source>
</evidence>